<keyword evidence="2" id="KW-0547">Nucleotide-binding</keyword>
<evidence type="ECO:0000259" key="5">
    <source>
        <dbReference type="Pfam" id="PF00391"/>
    </source>
</evidence>
<name>A0A0G0GAQ9_9BACT</name>
<dbReference type="PANTHER" id="PTHR43030:SF1">
    <property type="entry name" value="PHOSPHOENOLPYRUVATE SYNTHASE"/>
    <property type="match status" value="1"/>
</dbReference>
<keyword evidence="3" id="KW-0067">ATP-binding</keyword>
<sequence length="482" mass="55215">MKKITVKDWFLFGEWYDIFWFHSAYVDGLAFTIKERLGYGISQMIVEQEKNVQRIMFSRSEWTEIGKRWLAEVIQEPNKLASVSADLRKAADELNLLSSELKKLEVGTLSEEEIVGWFKKYQEKHFTVWTLGQITNVLELENSLLSDYLKNILKEKGLIGEELIKVFQVLSTPRELSAAQKEEREMLKIVSENNNQTEITKHWQKFSWITFGWTGPNLSLEYFTEVAKGLLKEGRAEKLAEVLEKDQQLLVDKEFWINKLNFSEPEIILFRQMEELLFMKTYRMDALFSSYEAIQPILKRIAKDNYFSLAQIYNITMPLLIEMLEKGCFEHDFINELGNYSVRYFDGEKIYLLTGEAAVKCVEPAKKVLPKLEQVNELKGECGYPGKVIGKVSIVNRAEEMNKFSEGDILVSIVTDPSLLPIMKKASAFVTNQGGLTCHAAIVARELHIPCIIGTKSATYVLKDGDTVEVDATSGTVIKLSC</sequence>
<evidence type="ECO:0000256" key="1">
    <source>
        <dbReference type="ARBA" id="ARBA00007837"/>
    </source>
</evidence>
<keyword evidence="6" id="KW-0808">Transferase</keyword>
<dbReference type="PATRIC" id="fig|1619046.3.peg.34"/>
<keyword evidence="6" id="KW-0418">Kinase</keyword>
<organism evidence="6 7">
    <name type="scientific">Candidatus Magasanikbacteria bacterium GW2011_GWC2_37_14</name>
    <dbReference type="NCBI Taxonomy" id="1619046"/>
    <lineage>
        <taxon>Bacteria</taxon>
        <taxon>Candidatus Magasanikiibacteriota</taxon>
    </lineage>
</organism>
<dbReference type="Gene3D" id="3.50.30.10">
    <property type="entry name" value="Phosphohistidine domain"/>
    <property type="match status" value="1"/>
</dbReference>
<dbReference type="Proteomes" id="UP000034849">
    <property type="component" value="Unassembled WGS sequence"/>
</dbReference>
<protein>
    <submittedName>
        <fullName evidence="6">Phosphoenolpyruvate synthase/pyruvate phosphate dikinase</fullName>
    </submittedName>
</protein>
<evidence type="ECO:0000256" key="2">
    <source>
        <dbReference type="ARBA" id="ARBA00022741"/>
    </source>
</evidence>
<dbReference type="InterPro" id="IPR036637">
    <property type="entry name" value="Phosphohistidine_dom_sf"/>
</dbReference>
<gene>
    <name evidence="6" type="ORF">US42_C0001G0034</name>
</gene>
<evidence type="ECO:0000256" key="4">
    <source>
        <dbReference type="SAM" id="Coils"/>
    </source>
</evidence>
<keyword evidence="6" id="KW-0670">Pyruvate</keyword>
<reference evidence="6 7" key="1">
    <citation type="journal article" date="2015" name="Nature">
        <title>rRNA introns, odd ribosomes, and small enigmatic genomes across a large radiation of phyla.</title>
        <authorList>
            <person name="Brown C.T."/>
            <person name="Hug L.A."/>
            <person name="Thomas B.C."/>
            <person name="Sharon I."/>
            <person name="Castelle C.J."/>
            <person name="Singh A."/>
            <person name="Wilkins M.J."/>
            <person name="Williams K.H."/>
            <person name="Banfield J.F."/>
        </authorList>
    </citation>
    <scope>NUCLEOTIDE SEQUENCE [LARGE SCALE GENOMIC DNA]</scope>
</reference>
<comment type="similarity">
    <text evidence="1">Belongs to the PEP-utilizing enzyme family.</text>
</comment>
<proteinExistence type="inferred from homology"/>
<dbReference type="AlphaFoldDB" id="A0A0G0GAQ9"/>
<dbReference type="PROSITE" id="PS00370">
    <property type="entry name" value="PEP_ENZYMES_PHOS_SITE"/>
    <property type="match status" value="1"/>
</dbReference>
<dbReference type="InterPro" id="IPR018274">
    <property type="entry name" value="PEP_util_AS"/>
</dbReference>
<dbReference type="InterPro" id="IPR006319">
    <property type="entry name" value="PEP_synth"/>
</dbReference>
<dbReference type="InterPro" id="IPR008279">
    <property type="entry name" value="PEP-util_enz_mobile_dom"/>
</dbReference>
<dbReference type="GO" id="GO:0008986">
    <property type="term" value="F:pyruvate, water dikinase activity"/>
    <property type="evidence" value="ECO:0007669"/>
    <property type="project" value="InterPro"/>
</dbReference>
<dbReference type="SUPFAM" id="SSF52009">
    <property type="entry name" value="Phosphohistidine domain"/>
    <property type="match status" value="1"/>
</dbReference>
<dbReference type="GO" id="GO:0005524">
    <property type="term" value="F:ATP binding"/>
    <property type="evidence" value="ECO:0007669"/>
    <property type="project" value="UniProtKB-KW"/>
</dbReference>
<dbReference type="PANTHER" id="PTHR43030">
    <property type="entry name" value="PHOSPHOENOLPYRUVATE SYNTHASE"/>
    <property type="match status" value="1"/>
</dbReference>
<evidence type="ECO:0000313" key="6">
    <source>
        <dbReference type="EMBL" id="KKQ28183.1"/>
    </source>
</evidence>
<keyword evidence="4" id="KW-0175">Coiled coil</keyword>
<evidence type="ECO:0000313" key="7">
    <source>
        <dbReference type="Proteomes" id="UP000034849"/>
    </source>
</evidence>
<evidence type="ECO:0000256" key="3">
    <source>
        <dbReference type="ARBA" id="ARBA00022840"/>
    </source>
</evidence>
<feature type="domain" description="PEP-utilising enzyme mobile" evidence="5">
    <location>
        <begin position="405"/>
        <end position="475"/>
    </location>
</feature>
<feature type="coiled-coil region" evidence="4">
    <location>
        <begin position="80"/>
        <end position="107"/>
    </location>
</feature>
<accession>A0A0G0GAQ9</accession>
<dbReference type="Pfam" id="PF00391">
    <property type="entry name" value="PEP-utilizers"/>
    <property type="match status" value="1"/>
</dbReference>
<dbReference type="STRING" id="1619046.US42_C0001G0034"/>
<comment type="caution">
    <text evidence="6">The sequence shown here is derived from an EMBL/GenBank/DDBJ whole genome shotgun (WGS) entry which is preliminary data.</text>
</comment>
<dbReference type="EMBL" id="LBSX01000001">
    <property type="protein sequence ID" value="KKQ28183.1"/>
    <property type="molecule type" value="Genomic_DNA"/>
</dbReference>